<accession>A0A3N5E765</accession>
<dbReference type="InterPro" id="IPR013396">
    <property type="entry name" value="CRISPR-assoc_prot_Csy4"/>
</dbReference>
<organism evidence="1 2">
    <name type="scientific">Buttiauxella warmboldiae</name>
    <dbReference type="NCBI Taxonomy" id="82993"/>
    <lineage>
        <taxon>Bacteria</taxon>
        <taxon>Pseudomonadati</taxon>
        <taxon>Pseudomonadota</taxon>
        <taxon>Gammaproteobacteria</taxon>
        <taxon>Enterobacterales</taxon>
        <taxon>Enterobacteriaceae</taxon>
        <taxon>Buttiauxella</taxon>
    </lineage>
</organism>
<sequence>MESYQEIRILPHLEFQQPMLMAALFARLHLALAARRSGDIGISFPEYGKTPGGVLRLHGCQQALEELDATRWHAGFQDYCSVAAIAPVPAVAGWRTVNRVQVKSNAERLMRRSVRKGWLTEEEAEQRVAQIRTQSSSLPFLPLKSLSNGQHFRLFICHGELQTSPVTGTFSSYGLSGATTIPWF</sequence>
<reference evidence="1 2" key="1">
    <citation type="submission" date="2018-11" db="EMBL/GenBank/DDBJ databases">
        <title>Draft genome sequence of Buttiauxella warmboldiae CCUG 35512.</title>
        <authorList>
            <person name="Salva-Serra F."/>
            <person name="Marathe N."/>
            <person name="Moore E."/>
            <person name="Svensson L."/>
            <person name="Engstrom-Jakobsson H."/>
        </authorList>
    </citation>
    <scope>NUCLEOTIDE SEQUENCE [LARGE SCALE GENOMIC DNA]</scope>
    <source>
        <strain evidence="1 2">CCUG 35512</strain>
    </source>
</reference>
<dbReference type="Proteomes" id="UP000268615">
    <property type="component" value="Unassembled WGS sequence"/>
</dbReference>
<gene>
    <name evidence="1" type="primary">cas6f</name>
    <name evidence="1" type="ORF">EHN07_11620</name>
</gene>
<dbReference type="InterPro" id="IPR042564">
    <property type="entry name" value="CRISPR-Cas6/Csy4_sf"/>
</dbReference>
<dbReference type="AlphaFoldDB" id="A0A3N5E765"/>
<dbReference type="NCBIfam" id="TIGR02563">
    <property type="entry name" value="cas_Csy4"/>
    <property type="match status" value="1"/>
</dbReference>
<dbReference type="Pfam" id="PF09618">
    <property type="entry name" value="Cas_Csy4"/>
    <property type="match status" value="1"/>
</dbReference>
<dbReference type="CDD" id="cd09739">
    <property type="entry name" value="Cas6_I-F"/>
    <property type="match status" value="1"/>
</dbReference>
<dbReference type="RefSeq" id="WP_124024303.1">
    <property type="nucleotide sequence ID" value="NZ_RPOH01000042.1"/>
</dbReference>
<proteinExistence type="predicted"/>
<evidence type="ECO:0000313" key="1">
    <source>
        <dbReference type="EMBL" id="RPH26906.1"/>
    </source>
</evidence>
<dbReference type="EMBL" id="RPOH01000042">
    <property type="protein sequence ID" value="RPH26906.1"/>
    <property type="molecule type" value="Genomic_DNA"/>
</dbReference>
<dbReference type="GO" id="GO:0043571">
    <property type="term" value="P:maintenance of CRISPR repeat elements"/>
    <property type="evidence" value="ECO:0007669"/>
    <property type="project" value="InterPro"/>
</dbReference>
<name>A0A3N5E765_9ENTR</name>
<comment type="caution">
    <text evidence="1">The sequence shown here is derived from an EMBL/GenBank/DDBJ whole genome shotgun (WGS) entry which is preliminary data.</text>
</comment>
<dbReference type="GO" id="GO:0004519">
    <property type="term" value="F:endonuclease activity"/>
    <property type="evidence" value="ECO:0007669"/>
    <property type="project" value="InterPro"/>
</dbReference>
<protein>
    <submittedName>
        <fullName evidence="1">Type I-F CRISPR-associated endoribonuclease Cas6/Csy4</fullName>
    </submittedName>
</protein>
<keyword evidence="2" id="KW-1185">Reference proteome</keyword>
<dbReference type="Gene3D" id="3.30.70.2540">
    <property type="entry name" value="CRISPR-associated endoribonuclease Cas6/Csy4"/>
    <property type="match status" value="1"/>
</dbReference>
<dbReference type="OrthoDB" id="259831at2"/>
<evidence type="ECO:0000313" key="2">
    <source>
        <dbReference type="Proteomes" id="UP000268615"/>
    </source>
</evidence>